<feature type="compositionally biased region" description="Basic and acidic residues" evidence="1">
    <location>
        <begin position="35"/>
        <end position="54"/>
    </location>
</feature>
<dbReference type="EMBL" id="UYSL01027722">
    <property type="protein sequence ID" value="VDL87015.1"/>
    <property type="molecule type" value="Genomic_DNA"/>
</dbReference>
<proteinExistence type="predicted"/>
<accession>A0A0N4YYG2</accession>
<gene>
    <name evidence="2" type="ORF">NBR_LOCUS22285</name>
</gene>
<keyword evidence="3" id="KW-1185">Reference proteome</keyword>
<evidence type="ECO:0000313" key="2">
    <source>
        <dbReference type="EMBL" id="VDL87015.1"/>
    </source>
</evidence>
<dbReference type="WBParaSite" id="NBR_0002228401-mRNA-1">
    <property type="protein sequence ID" value="NBR_0002228401-mRNA-1"/>
    <property type="gene ID" value="NBR_0002228401"/>
</dbReference>
<sequence>MDTSPYLLLLTDMDQFAMTEKERIKWREELERYCSKKKRTSSELPKDGHSRVESAKWNTLTGGSGQTDITGHANG</sequence>
<protein>
    <submittedName>
        <fullName evidence="4">PH domain-containing protein</fullName>
    </submittedName>
</protein>
<feature type="region of interest" description="Disordered" evidence="1">
    <location>
        <begin position="35"/>
        <end position="75"/>
    </location>
</feature>
<reference evidence="4" key="1">
    <citation type="submission" date="2017-02" db="UniProtKB">
        <authorList>
            <consortium name="WormBaseParasite"/>
        </authorList>
    </citation>
    <scope>IDENTIFICATION</scope>
</reference>
<dbReference type="Proteomes" id="UP000271162">
    <property type="component" value="Unassembled WGS sequence"/>
</dbReference>
<name>A0A0N4YYG2_NIPBR</name>
<feature type="compositionally biased region" description="Polar residues" evidence="1">
    <location>
        <begin position="56"/>
        <end position="69"/>
    </location>
</feature>
<organism evidence="4">
    <name type="scientific">Nippostrongylus brasiliensis</name>
    <name type="common">Rat hookworm</name>
    <dbReference type="NCBI Taxonomy" id="27835"/>
    <lineage>
        <taxon>Eukaryota</taxon>
        <taxon>Metazoa</taxon>
        <taxon>Ecdysozoa</taxon>
        <taxon>Nematoda</taxon>
        <taxon>Chromadorea</taxon>
        <taxon>Rhabditida</taxon>
        <taxon>Rhabditina</taxon>
        <taxon>Rhabditomorpha</taxon>
        <taxon>Strongyloidea</taxon>
        <taxon>Heligmosomidae</taxon>
        <taxon>Nippostrongylus</taxon>
    </lineage>
</organism>
<evidence type="ECO:0000313" key="3">
    <source>
        <dbReference type="Proteomes" id="UP000271162"/>
    </source>
</evidence>
<reference evidence="2 3" key="2">
    <citation type="submission" date="2018-11" db="EMBL/GenBank/DDBJ databases">
        <authorList>
            <consortium name="Pathogen Informatics"/>
        </authorList>
    </citation>
    <scope>NUCLEOTIDE SEQUENCE [LARGE SCALE GENOMIC DNA]</scope>
</reference>
<dbReference type="AlphaFoldDB" id="A0A0N4YYG2"/>
<evidence type="ECO:0000256" key="1">
    <source>
        <dbReference type="SAM" id="MobiDB-lite"/>
    </source>
</evidence>
<evidence type="ECO:0000313" key="4">
    <source>
        <dbReference type="WBParaSite" id="NBR_0002228401-mRNA-1"/>
    </source>
</evidence>